<feature type="non-terminal residue" evidence="2">
    <location>
        <position position="126"/>
    </location>
</feature>
<feature type="region of interest" description="Disordered" evidence="1">
    <location>
        <begin position="103"/>
        <end position="126"/>
    </location>
</feature>
<name>A0ABN7XI70_GIGMA</name>
<comment type="caution">
    <text evidence="2">The sequence shown here is derived from an EMBL/GenBank/DDBJ whole genome shotgun (WGS) entry which is preliminary data.</text>
</comment>
<dbReference type="EMBL" id="CAJVQB010141231">
    <property type="protein sequence ID" value="CAG8854682.1"/>
    <property type="molecule type" value="Genomic_DNA"/>
</dbReference>
<feature type="region of interest" description="Disordered" evidence="1">
    <location>
        <begin position="29"/>
        <end position="69"/>
    </location>
</feature>
<evidence type="ECO:0000313" key="2">
    <source>
        <dbReference type="EMBL" id="CAG8854682.1"/>
    </source>
</evidence>
<feature type="non-terminal residue" evidence="2">
    <location>
        <position position="1"/>
    </location>
</feature>
<keyword evidence="3" id="KW-1185">Reference proteome</keyword>
<reference evidence="2 3" key="1">
    <citation type="submission" date="2021-06" db="EMBL/GenBank/DDBJ databases">
        <authorList>
            <person name="Kallberg Y."/>
            <person name="Tangrot J."/>
            <person name="Rosling A."/>
        </authorList>
    </citation>
    <scope>NUCLEOTIDE SEQUENCE [LARGE SCALE GENOMIC DNA]</scope>
    <source>
        <strain evidence="2 3">120-4 pot B 10/14</strain>
    </source>
</reference>
<sequence>KKYKNYRKSSRGLYRGCGKLEHKCQRNIKKTKRLYKNDQNEETRRAKSSMTPASNNTGARDQEMTSEMMDQDQNTTINPNIEILVVEVQLYGYADHNQETTEIEVEDQSSQFGLEPRNDIDNNINM</sequence>
<proteinExistence type="predicted"/>
<feature type="compositionally biased region" description="Polar residues" evidence="1">
    <location>
        <begin position="48"/>
        <end position="59"/>
    </location>
</feature>
<evidence type="ECO:0000313" key="3">
    <source>
        <dbReference type="Proteomes" id="UP000789901"/>
    </source>
</evidence>
<feature type="compositionally biased region" description="Basic and acidic residues" evidence="1">
    <location>
        <begin position="35"/>
        <end position="45"/>
    </location>
</feature>
<protein>
    <submittedName>
        <fullName evidence="2">18783_t:CDS:1</fullName>
    </submittedName>
</protein>
<accession>A0ABN7XI70</accession>
<organism evidence="2 3">
    <name type="scientific">Gigaspora margarita</name>
    <dbReference type="NCBI Taxonomy" id="4874"/>
    <lineage>
        <taxon>Eukaryota</taxon>
        <taxon>Fungi</taxon>
        <taxon>Fungi incertae sedis</taxon>
        <taxon>Mucoromycota</taxon>
        <taxon>Glomeromycotina</taxon>
        <taxon>Glomeromycetes</taxon>
        <taxon>Diversisporales</taxon>
        <taxon>Gigasporaceae</taxon>
        <taxon>Gigaspora</taxon>
    </lineage>
</organism>
<evidence type="ECO:0000256" key="1">
    <source>
        <dbReference type="SAM" id="MobiDB-lite"/>
    </source>
</evidence>
<gene>
    <name evidence="2" type="ORF">GMARGA_LOCUS43503</name>
</gene>
<dbReference type="Proteomes" id="UP000789901">
    <property type="component" value="Unassembled WGS sequence"/>
</dbReference>